<dbReference type="Pfam" id="PF08031">
    <property type="entry name" value="BBE"/>
    <property type="match status" value="1"/>
</dbReference>
<dbReference type="InterPro" id="IPR012951">
    <property type="entry name" value="BBE"/>
</dbReference>
<dbReference type="PANTHER" id="PTHR32448">
    <property type="entry name" value="OS08G0158400 PROTEIN"/>
    <property type="match status" value="1"/>
</dbReference>
<gene>
    <name evidence="7" type="ORF">B4U80_14149</name>
</gene>
<dbReference type="SUPFAM" id="SSF56176">
    <property type="entry name" value="FAD-binding/transporter-associated domain-like"/>
    <property type="match status" value="1"/>
</dbReference>
<comment type="caution">
    <text evidence="7">The sequence shown here is derived from an EMBL/GenBank/DDBJ whole genome shotgun (WGS) entry which is preliminary data.</text>
</comment>
<dbReference type="GO" id="GO:0050660">
    <property type="term" value="F:flavin adenine dinucleotide binding"/>
    <property type="evidence" value="ECO:0007669"/>
    <property type="project" value="InterPro"/>
</dbReference>
<dbReference type="STRING" id="299467.A0A443S1I0"/>
<feature type="domain" description="FAD linked oxidase N-terminal" evidence="5">
    <location>
        <begin position="12"/>
        <end position="94"/>
    </location>
</feature>
<evidence type="ECO:0000259" key="6">
    <source>
        <dbReference type="Pfam" id="PF08031"/>
    </source>
</evidence>
<evidence type="ECO:0000259" key="5">
    <source>
        <dbReference type="Pfam" id="PF01565"/>
    </source>
</evidence>
<dbReference type="InterPro" id="IPR006094">
    <property type="entry name" value="Oxid_FAD_bind_N"/>
</dbReference>
<evidence type="ECO:0000256" key="4">
    <source>
        <dbReference type="ARBA" id="ARBA00023180"/>
    </source>
</evidence>
<dbReference type="Gene3D" id="3.30.465.10">
    <property type="match status" value="2"/>
</dbReference>
<keyword evidence="4" id="KW-0325">Glycoprotein</keyword>
<dbReference type="AlphaFoldDB" id="A0A443S1I0"/>
<keyword evidence="2" id="KW-0732">Signal</keyword>
<dbReference type="Proteomes" id="UP000288716">
    <property type="component" value="Unassembled WGS sequence"/>
</dbReference>
<dbReference type="PROSITE" id="PS00862">
    <property type="entry name" value="OX2_COVAL_FAD"/>
    <property type="match status" value="1"/>
</dbReference>
<name>A0A443S1I0_9ACAR</name>
<dbReference type="GO" id="GO:0016491">
    <property type="term" value="F:oxidoreductase activity"/>
    <property type="evidence" value="ECO:0007669"/>
    <property type="project" value="UniProtKB-KW"/>
</dbReference>
<dbReference type="InterPro" id="IPR006093">
    <property type="entry name" value="Oxy_OxRdtase_FAD_BS"/>
</dbReference>
<sequence>MFIKLSANPFGFIVVKSKKDVQKAIICARTNNVHLSIKSGGHAYEKSSYGTNESWVINVSHLTNIKVNKNEMTAFIEPGNTFWSLKEKLWNAGKFGFVVDYSGNALKELLSTWQKWITSNPPKSITSRFEKGSFTSVFRLVFVISETNVTEGEKQVNLITNTFPNITNSSINYGSYMDLLQATKDGNWSVNSKHVYFRSKGFYVSKVLNAAEIDLFVSALEKHSYVTFIFAEYGGEIGKPERTETAYVHRTSLYSTQFLFVIEVGSNGSIENTRIVGQMYEQKLKQFINEVQFMSDGEHYQNYEDYDLQDWFQQYFKENGKRLMKVKRRYDRTNFFHSKQSIPLVN</sequence>
<organism evidence="7 8">
    <name type="scientific">Leptotrombidium deliense</name>
    <dbReference type="NCBI Taxonomy" id="299467"/>
    <lineage>
        <taxon>Eukaryota</taxon>
        <taxon>Metazoa</taxon>
        <taxon>Ecdysozoa</taxon>
        <taxon>Arthropoda</taxon>
        <taxon>Chelicerata</taxon>
        <taxon>Arachnida</taxon>
        <taxon>Acari</taxon>
        <taxon>Acariformes</taxon>
        <taxon>Trombidiformes</taxon>
        <taxon>Prostigmata</taxon>
        <taxon>Anystina</taxon>
        <taxon>Parasitengona</taxon>
        <taxon>Trombiculoidea</taxon>
        <taxon>Trombiculidae</taxon>
        <taxon>Leptotrombidium</taxon>
    </lineage>
</organism>
<comment type="similarity">
    <text evidence="1">Belongs to the oxygen-dependent FAD-linked oxidoreductase family.</text>
</comment>
<reference evidence="7 8" key="1">
    <citation type="journal article" date="2018" name="Gigascience">
        <title>Genomes of trombidid mites reveal novel predicted allergens and laterally-transferred genes associated with secondary metabolism.</title>
        <authorList>
            <person name="Dong X."/>
            <person name="Chaisiri K."/>
            <person name="Xia D."/>
            <person name="Armstrong S.D."/>
            <person name="Fang Y."/>
            <person name="Donnelly M.J."/>
            <person name="Kadowaki T."/>
            <person name="McGarry J.W."/>
            <person name="Darby A.C."/>
            <person name="Makepeace B.L."/>
        </authorList>
    </citation>
    <scope>NUCLEOTIDE SEQUENCE [LARGE SCALE GENOMIC DNA]</scope>
    <source>
        <strain evidence="7">UoL-UT</strain>
    </source>
</reference>
<dbReference type="VEuPathDB" id="VectorBase:LDEU010642"/>
<evidence type="ECO:0000313" key="8">
    <source>
        <dbReference type="Proteomes" id="UP000288716"/>
    </source>
</evidence>
<dbReference type="InterPro" id="IPR036318">
    <property type="entry name" value="FAD-bd_PCMH-like_sf"/>
</dbReference>
<keyword evidence="3" id="KW-0560">Oxidoreductase</keyword>
<evidence type="ECO:0000313" key="7">
    <source>
        <dbReference type="EMBL" id="RWS21398.1"/>
    </source>
</evidence>
<protein>
    <submittedName>
        <fullName evidence="7">Uncharacterized protein</fullName>
    </submittedName>
</protein>
<proteinExistence type="inferred from homology"/>
<dbReference type="InterPro" id="IPR016169">
    <property type="entry name" value="FAD-bd_PCMH_sub2"/>
</dbReference>
<accession>A0A443S1I0</accession>
<feature type="domain" description="Berberine/berberine-like" evidence="6">
    <location>
        <begin position="300"/>
        <end position="343"/>
    </location>
</feature>
<evidence type="ECO:0000256" key="1">
    <source>
        <dbReference type="ARBA" id="ARBA00005466"/>
    </source>
</evidence>
<dbReference type="Pfam" id="PF01565">
    <property type="entry name" value="FAD_binding_4"/>
    <property type="match status" value="1"/>
</dbReference>
<dbReference type="UniPathway" id="UPA00991">
    <property type="reaction ID" value="UER00939"/>
</dbReference>
<evidence type="ECO:0000256" key="2">
    <source>
        <dbReference type="ARBA" id="ARBA00022729"/>
    </source>
</evidence>
<dbReference type="OrthoDB" id="415825at2759"/>
<keyword evidence="8" id="KW-1185">Reference proteome</keyword>
<evidence type="ECO:0000256" key="3">
    <source>
        <dbReference type="ARBA" id="ARBA00023002"/>
    </source>
</evidence>
<dbReference type="EMBL" id="NCKV01012417">
    <property type="protein sequence ID" value="RWS21398.1"/>
    <property type="molecule type" value="Genomic_DNA"/>
</dbReference>
<dbReference type="Gene3D" id="3.40.462.20">
    <property type="match status" value="1"/>
</dbReference>